<name>A0A5M3YZ24_ASPTE</name>
<comment type="caution">
    <text evidence="1">The sequence shown here is derived from an EMBL/GenBank/DDBJ whole genome shotgun (WGS) entry which is preliminary data.</text>
</comment>
<dbReference type="Proteomes" id="UP000452235">
    <property type="component" value="Unassembled WGS sequence"/>
</dbReference>
<gene>
    <name evidence="1" type="ORF">ATEIFO6365_0002060400</name>
</gene>
<dbReference type="VEuPathDB" id="FungiDB:ATEG_02506"/>
<protein>
    <submittedName>
        <fullName evidence="1">Uncharacterized protein</fullName>
    </submittedName>
</protein>
<accession>A0A5M3YZ24</accession>
<organism evidence="1 2">
    <name type="scientific">Aspergillus terreus</name>
    <dbReference type="NCBI Taxonomy" id="33178"/>
    <lineage>
        <taxon>Eukaryota</taxon>
        <taxon>Fungi</taxon>
        <taxon>Dikarya</taxon>
        <taxon>Ascomycota</taxon>
        <taxon>Pezizomycotina</taxon>
        <taxon>Eurotiomycetes</taxon>
        <taxon>Eurotiomycetidae</taxon>
        <taxon>Eurotiales</taxon>
        <taxon>Aspergillaceae</taxon>
        <taxon>Aspergillus</taxon>
        <taxon>Aspergillus subgen. Circumdati</taxon>
    </lineage>
</organism>
<dbReference type="EMBL" id="BLJY01000002">
    <property type="protein sequence ID" value="GFF13493.1"/>
    <property type="molecule type" value="Genomic_DNA"/>
</dbReference>
<dbReference type="InterPro" id="IPR021838">
    <property type="entry name" value="DUF3431"/>
</dbReference>
<reference evidence="1 2" key="1">
    <citation type="submission" date="2020-01" db="EMBL/GenBank/DDBJ databases">
        <title>Aspergillus terreus IFO 6365 whole genome shotgun sequence.</title>
        <authorList>
            <person name="Kanamasa S."/>
            <person name="Takahashi H."/>
        </authorList>
    </citation>
    <scope>NUCLEOTIDE SEQUENCE [LARGE SCALE GENOMIC DNA]</scope>
    <source>
        <strain evidence="1 2">IFO 6365</strain>
    </source>
</reference>
<dbReference type="PANTHER" id="PTHR37490">
    <property type="entry name" value="EXPRESSED PROTEIN"/>
    <property type="match status" value="1"/>
</dbReference>
<sequence>MPIRRAFRWPARRTAGLGFLALIFATITSILLLLNGSFDPILKYDSIHDQVIRNLSAITNTYRNDRDIGLVLATPKFEDLHWVLDYCTHHPETTPFIYMIDEDPDPRLLAPRTIRGRETAAYLSYIVDYYDRLPPYSIFVHANIDQWHNDLFGPHTTPALENLRLEAVDARGYVNLRCQHNPGCPTSVHPWEPTQYDIEKDDIRAFFPQVYQTLFNVGPEKVPDHIGNVCCGQFAVSRARIRERPLADYERMLQWAAETELTDSFGVGWVFEKVWHIIFGMEEI</sequence>
<dbReference type="Pfam" id="PF11913">
    <property type="entry name" value="DUF3431"/>
    <property type="match status" value="1"/>
</dbReference>
<evidence type="ECO:0000313" key="1">
    <source>
        <dbReference type="EMBL" id="GFF13493.1"/>
    </source>
</evidence>
<dbReference type="OrthoDB" id="426718at2759"/>
<keyword evidence="2" id="KW-1185">Reference proteome</keyword>
<proteinExistence type="predicted"/>
<evidence type="ECO:0000313" key="2">
    <source>
        <dbReference type="Proteomes" id="UP000452235"/>
    </source>
</evidence>
<dbReference type="PANTHER" id="PTHR37490:SF2">
    <property type="match status" value="1"/>
</dbReference>
<dbReference type="AlphaFoldDB" id="A0A5M3YZ24"/>